<comment type="caution">
    <text evidence="12">The sequence shown here is derived from an EMBL/GenBank/DDBJ whole genome shotgun (WGS) entry which is preliminary data.</text>
</comment>
<dbReference type="PANTHER" id="PTHR43527:SF2">
    <property type="entry name" value="4-DIPHOSPHOCYTIDYL-2-C-METHYL-D-ERYTHRITOL KINASE, CHLOROPLASTIC"/>
    <property type="match status" value="1"/>
</dbReference>
<reference evidence="12 13" key="1">
    <citation type="submission" date="2020-10" db="EMBL/GenBank/DDBJ databases">
        <title>ChiBAC.</title>
        <authorList>
            <person name="Zenner C."/>
            <person name="Hitch T.C.A."/>
            <person name="Clavel T."/>
        </authorList>
    </citation>
    <scope>NUCLEOTIDE SEQUENCE [LARGE SCALE GENOMIC DNA]</scope>
    <source>
        <strain evidence="12 13">DSM 109015</strain>
    </source>
</reference>
<evidence type="ECO:0000256" key="8">
    <source>
        <dbReference type="ARBA" id="ARBA00032554"/>
    </source>
</evidence>
<feature type="active site" evidence="9">
    <location>
        <position position="13"/>
    </location>
</feature>
<evidence type="ECO:0000256" key="3">
    <source>
        <dbReference type="ARBA" id="ARBA00017473"/>
    </source>
</evidence>
<dbReference type="PIRSF" id="PIRSF010376">
    <property type="entry name" value="IspE"/>
    <property type="match status" value="1"/>
</dbReference>
<evidence type="ECO:0000256" key="2">
    <source>
        <dbReference type="ARBA" id="ARBA00012052"/>
    </source>
</evidence>
<dbReference type="Proteomes" id="UP000768567">
    <property type="component" value="Unassembled WGS sequence"/>
</dbReference>
<comment type="function">
    <text evidence="9">Catalyzes the phosphorylation of the position 2 hydroxy group of 4-diphosphocytidyl-2C-methyl-D-erythritol.</text>
</comment>
<evidence type="ECO:0000256" key="6">
    <source>
        <dbReference type="ARBA" id="ARBA00022777"/>
    </source>
</evidence>
<dbReference type="RefSeq" id="WP_193499563.1">
    <property type="nucleotide sequence ID" value="NZ_JADCKC010000001.1"/>
</dbReference>
<feature type="domain" description="GHMP kinase N-terminal" evidence="10">
    <location>
        <begin position="67"/>
        <end position="145"/>
    </location>
</feature>
<keyword evidence="9" id="KW-0414">Isoprene biosynthesis</keyword>
<comment type="catalytic activity">
    <reaction evidence="9">
        <text>4-CDP-2-C-methyl-D-erythritol + ATP = 4-CDP-2-C-methyl-D-erythritol 2-phosphate + ADP + H(+)</text>
        <dbReference type="Rhea" id="RHEA:18437"/>
        <dbReference type="ChEBI" id="CHEBI:15378"/>
        <dbReference type="ChEBI" id="CHEBI:30616"/>
        <dbReference type="ChEBI" id="CHEBI:57823"/>
        <dbReference type="ChEBI" id="CHEBI:57919"/>
        <dbReference type="ChEBI" id="CHEBI:456216"/>
        <dbReference type="EC" id="2.7.1.148"/>
    </reaction>
</comment>
<dbReference type="PANTHER" id="PTHR43527">
    <property type="entry name" value="4-DIPHOSPHOCYTIDYL-2-C-METHYL-D-ERYTHRITOL KINASE, CHLOROPLASTIC"/>
    <property type="match status" value="1"/>
</dbReference>
<evidence type="ECO:0000256" key="4">
    <source>
        <dbReference type="ARBA" id="ARBA00022679"/>
    </source>
</evidence>
<evidence type="ECO:0000256" key="9">
    <source>
        <dbReference type="HAMAP-Rule" id="MF_00061"/>
    </source>
</evidence>
<name>A0ABR9QZE2_9FIRM</name>
<evidence type="ECO:0000313" key="12">
    <source>
        <dbReference type="EMBL" id="MBE5036208.1"/>
    </source>
</evidence>
<dbReference type="SUPFAM" id="SSF55060">
    <property type="entry name" value="GHMP Kinase, C-terminal domain"/>
    <property type="match status" value="1"/>
</dbReference>
<dbReference type="EC" id="2.7.1.148" evidence="2 9"/>
<dbReference type="Gene3D" id="3.30.70.890">
    <property type="entry name" value="GHMP kinase, C-terminal domain"/>
    <property type="match status" value="1"/>
</dbReference>
<evidence type="ECO:0000259" key="11">
    <source>
        <dbReference type="Pfam" id="PF08544"/>
    </source>
</evidence>
<dbReference type="InterPro" id="IPR020568">
    <property type="entry name" value="Ribosomal_Su5_D2-typ_SF"/>
</dbReference>
<feature type="binding site" evidence="9">
    <location>
        <begin position="95"/>
        <end position="105"/>
    </location>
    <ligand>
        <name>ATP</name>
        <dbReference type="ChEBI" id="CHEBI:30616"/>
    </ligand>
</feature>
<gene>
    <name evidence="9 12" type="primary">ispE</name>
    <name evidence="12" type="ORF">INF35_00100</name>
</gene>
<sequence length="298" mass="31415">MQKQSVTVIAPAKLNLSLDVVGLLPNGYHDLDMVMQAITLREQLTLRRSETLNVRMPGSFVPVNDKNTAVKAAMAFFHYTGLLAGVDITIRKTIPVRAGMAGGSADAAGVLVGMNELYGARLSMSELCALGATIGADVPFALMGGTCRVQGVGDFIKALPPCPPCWFVVVMPSVGVSTPEAFQRYDTMGSPVHPDCQAQEDAIRAGDLAGLCRAAGNALEHCSGAEETPAIRKLLDEAGACTSLMTGSGAAVFGIFDDEAKARAARTALQKQYKKVYLAKPDLGGARVVYSRPLKAKN</sequence>
<keyword evidence="5 9" id="KW-0547">Nucleotide-binding</keyword>
<keyword evidence="7 9" id="KW-0067">ATP-binding</keyword>
<evidence type="ECO:0000256" key="1">
    <source>
        <dbReference type="ARBA" id="ARBA00009684"/>
    </source>
</evidence>
<dbReference type="EMBL" id="JADCKC010000001">
    <property type="protein sequence ID" value="MBE5036208.1"/>
    <property type="molecule type" value="Genomic_DNA"/>
</dbReference>
<keyword evidence="4 9" id="KW-0808">Transferase</keyword>
<proteinExistence type="inferred from homology"/>
<dbReference type="InterPro" id="IPR036554">
    <property type="entry name" value="GHMP_kinase_C_sf"/>
</dbReference>
<feature type="domain" description="GHMP kinase C-terminal" evidence="11">
    <location>
        <begin position="201"/>
        <end position="275"/>
    </location>
</feature>
<feature type="active site" evidence="9">
    <location>
        <position position="137"/>
    </location>
</feature>
<dbReference type="Pfam" id="PF08544">
    <property type="entry name" value="GHMP_kinases_C"/>
    <property type="match status" value="1"/>
</dbReference>
<dbReference type="InterPro" id="IPR013750">
    <property type="entry name" value="GHMP_kinase_C_dom"/>
</dbReference>
<dbReference type="Pfam" id="PF00288">
    <property type="entry name" value="GHMP_kinases_N"/>
    <property type="match status" value="1"/>
</dbReference>
<evidence type="ECO:0000256" key="5">
    <source>
        <dbReference type="ARBA" id="ARBA00022741"/>
    </source>
</evidence>
<dbReference type="Gene3D" id="3.30.230.10">
    <property type="match status" value="1"/>
</dbReference>
<organism evidence="12 13">
    <name type="scientific">Gemmiger gallinarum</name>
    <dbReference type="NCBI Taxonomy" id="2779354"/>
    <lineage>
        <taxon>Bacteria</taxon>
        <taxon>Bacillati</taxon>
        <taxon>Bacillota</taxon>
        <taxon>Clostridia</taxon>
        <taxon>Eubacteriales</taxon>
        <taxon>Gemmiger</taxon>
    </lineage>
</organism>
<keyword evidence="6 9" id="KW-0418">Kinase</keyword>
<dbReference type="NCBIfam" id="TIGR00154">
    <property type="entry name" value="ispE"/>
    <property type="match status" value="1"/>
</dbReference>
<dbReference type="GO" id="GO:0050515">
    <property type="term" value="F:4-(cytidine 5'-diphospho)-2-C-methyl-D-erythritol kinase activity"/>
    <property type="evidence" value="ECO:0007669"/>
    <property type="project" value="UniProtKB-EC"/>
</dbReference>
<comment type="similarity">
    <text evidence="1 9">Belongs to the GHMP kinase family. IspE subfamily.</text>
</comment>
<dbReference type="InterPro" id="IPR004424">
    <property type="entry name" value="IspE"/>
</dbReference>
<keyword evidence="13" id="KW-1185">Reference proteome</keyword>
<dbReference type="HAMAP" id="MF_00061">
    <property type="entry name" value="IspE"/>
    <property type="match status" value="1"/>
</dbReference>
<dbReference type="InterPro" id="IPR006204">
    <property type="entry name" value="GHMP_kinase_N_dom"/>
</dbReference>
<evidence type="ECO:0000256" key="7">
    <source>
        <dbReference type="ARBA" id="ARBA00022840"/>
    </source>
</evidence>
<dbReference type="SUPFAM" id="SSF54211">
    <property type="entry name" value="Ribosomal protein S5 domain 2-like"/>
    <property type="match status" value="1"/>
</dbReference>
<dbReference type="InterPro" id="IPR014721">
    <property type="entry name" value="Ribsml_uS5_D2-typ_fold_subgr"/>
</dbReference>
<accession>A0ABR9QZE2</accession>
<evidence type="ECO:0000259" key="10">
    <source>
        <dbReference type="Pfam" id="PF00288"/>
    </source>
</evidence>
<protein>
    <recommendedName>
        <fullName evidence="3 9">4-diphosphocytidyl-2-C-methyl-D-erythritol kinase</fullName>
        <shortName evidence="9">CMK</shortName>
        <ecNumber evidence="2 9">2.7.1.148</ecNumber>
    </recommendedName>
    <alternativeName>
        <fullName evidence="8 9">4-(cytidine-5'-diphospho)-2-C-methyl-D-erythritol kinase</fullName>
    </alternativeName>
</protein>
<evidence type="ECO:0000313" key="13">
    <source>
        <dbReference type="Proteomes" id="UP000768567"/>
    </source>
</evidence>
<comment type="pathway">
    <text evidence="9">Isoprenoid biosynthesis; isopentenyl diphosphate biosynthesis via DXP pathway; isopentenyl diphosphate from 1-deoxy-D-xylulose 5-phosphate: step 3/6.</text>
</comment>